<dbReference type="FunFam" id="1.20.1720.10:FF:000005">
    <property type="entry name" value="Bcr/CflA family efflux transporter"/>
    <property type="match status" value="1"/>
</dbReference>
<feature type="domain" description="Major facilitator superfamily (MFS) profile" evidence="9">
    <location>
        <begin position="13"/>
        <end position="397"/>
    </location>
</feature>
<feature type="transmembrane region" description="Helical" evidence="8">
    <location>
        <begin position="80"/>
        <end position="102"/>
    </location>
</feature>
<feature type="transmembrane region" description="Helical" evidence="8">
    <location>
        <begin position="214"/>
        <end position="235"/>
    </location>
</feature>
<dbReference type="InterPro" id="IPR004812">
    <property type="entry name" value="Efflux_drug-R_Bcr/CmlA"/>
</dbReference>
<keyword evidence="7 8" id="KW-0472">Membrane</keyword>
<evidence type="ECO:0000256" key="4">
    <source>
        <dbReference type="ARBA" id="ARBA00022475"/>
    </source>
</evidence>
<dbReference type="SUPFAM" id="SSF103473">
    <property type="entry name" value="MFS general substrate transporter"/>
    <property type="match status" value="1"/>
</dbReference>
<keyword evidence="6 8" id="KW-1133">Transmembrane helix</keyword>
<evidence type="ECO:0000256" key="3">
    <source>
        <dbReference type="ARBA" id="ARBA00022448"/>
    </source>
</evidence>
<dbReference type="InterPro" id="IPR036259">
    <property type="entry name" value="MFS_trans_sf"/>
</dbReference>
<keyword evidence="4 8" id="KW-1003">Cell membrane</keyword>
<proteinExistence type="inferred from homology"/>
<feature type="transmembrane region" description="Helical" evidence="8">
    <location>
        <begin position="49"/>
        <end position="68"/>
    </location>
</feature>
<dbReference type="PROSITE" id="PS50850">
    <property type="entry name" value="MFS"/>
    <property type="match status" value="1"/>
</dbReference>
<organism evidence="10 11">
    <name type="scientific">Megasphaera cerevisiae DSM 20462</name>
    <dbReference type="NCBI Taxonomy" id="1122219"/>
    <lineage>
        <taxon>Bacteria</taxon>
        <taxon>Bacillati</taxon>
        <taxon>Bacillota</taxon>
        <taxon>Negativicutes</taxon>
        <taxon>Veillonellales</taxon>
        <taxon>Veillonellaceae</taxon>
        <taxon>Megasphaera</taxon>
    </lineage>
</organism>
<keyword evidence="5 8" id="KW-0812">Transmembrane</keyword>
<dbReference type="RefSeq" id="WP_048514979.1">
    <property type="nucleotide sequence ID" value="NZ_FUXD01000037.1"/>
</dbReference>
<dbReference type="GO" id="GO:1990961">
    <property type="term" value="P:xenobiotic detoxification by transmembrane export across the plasma membrane"/>
    <property type="evidence" value="ECO:0007669"/>
    <property type="project" value="InterPro"/>
</dbReference>
<dbReference type="STRING" id="39029.BSR42_11955"/>
<feature type="transmembrane region" description="Helical" evidence="8">
    <location>
        <begin position="108"/>
        <end position="125"/>
    </location>
</feature>
<comment type="similarity">
    <text evidence="2 8">Belongs to the major facilitator superfamily. Bcr/CmlA family.</text>
</comment>
<dbReference type="Pfam" id="PF07690">
    <property type="entry name" value="MFS_1"/>
    <property type="match status" value="1"/>
</dbReference>
<evidence type="ECO:0000256" key="7">
    <source>
        <dbReference type="ARBA" id="ARBA00023136"/>
    </source>
</evidence>
<dbReference type="Gene3D" id="1.20.1720.10">
    <property type="entry name" value="Multidrug resistance protein D"/>
    <property type="match status" value="1"/>
</dbReference>
<feature type="transmembrane region" description="Helical" evidence="8">
    <location>
        <begin position="343"/>
        <end position="365"/>
    </location>
</feature>
<keyword evidence="11" id="KW-1185">Reference proteome</keyword>
<comment type="subcellular location">
    <subcellularLocation>
        <location evidence="1 8">Cell membrane</location>
        <topology evidence="1 8">Multi-pass membrane protein</topology>
    </subcellularLocation>
</comment>
<evidence type="ECO:0000256" key="1">
    <source>
        <dbReference type="ARBA" id="ARBA00004651"/>
    </source>
</evidence>
<dbReference type="GO" id="GO:0042910">
    <property type="term" value="F:xenobiotic transmembrane transporter activity"/>
    <property type="evidence" value="ECO:0007669"/>
    <property type="project" value="InterPro"/>
</dbReference>
<sequence>MPVIHRKRMMALLTVLLGMLTAIAPLSTDMYLPALPVMMNDFDVSPSMIQLTLTASMAGMAAGQIIAGPVSDDKGRRKPLIIGMALFAASTVGCIFSPSIYVFLLFRLVQGLSGGVGIVIARAITRDVCKGPALTRFFSMLMLVNGIAPILAPVIGGQILQFSTWKGIFVFLAFIGGILAVSSAVMPETLQVRHRASGGVLASIKGFRHLFGQVYFMGHCMMQCFAFAAFFAYIAGSSFVFQNVYGVSPQIFSLIFGINGIGLLISGAVTGRLAGTIPDWKLLRLSLWIAMAGSAGVLVCFFMQAPLFLVAAVLFVTVSTLAAMSTASFSLAMQEQGRNAGSAAALIGFFSMISGAVMAPVVGIAGSYTAIPMGLAMVAGEAGAMAVFYAAIAPKHKKEGPL</sequence>
<dbReference type="NCBIfam" id="TIGR00710">
    <property type="entry name" value="efflux_Bcr_CflA"/>
    <property type="match status" value="1"/>
</dbReference>
<dbReference type="InParanoid" id="A0A0J6WUG7"/>
<dbReference type="PANTHER" id="PTHR23502">
    <property type="entry name" value="MAJOR FACILITATOR SUPERFAMILY"/>
    <property type="match status" value="1"/>
</dbReference>
<dbReference type="PANTHER" id="PTHR23502:SF132">
    <property type="entry name" value="POLYAMINE TRANSPORTER 2-RELATED"/>
    <property type="match status" value="1"/>
</dbReference>
<name>A0A0J6WUG7_9FIRM</name>
<protein>
    <recommendedName>
        <fullName evidence="8">Bcr/CflA family efflux transporter</fullName>
    </recommendedName>
</protein>
<reference evidence="10 11" key="1">
    <citation type="submission" date="2015-06" db="EMBL/GenBank/DDBJ databases">
        <title>Draft genome sequence of beer spoilage bacterium Megasphaera cerevisiae type strain 20462.</title>
        <authorList>
            <person name="Kutumbaka K."/>
            <person name="Pasmowitz J."/>
            <person name="Mategko J."/>
            <person name="Reyes D."/>
            <person name="Friedrich A."/>
            <person name="Han S."/>
            <person name="Martens-Habbena W."/>
            <person name="Neal-McKinney J."/>
            <person name="Janagama H.K."/>
            <person name="Nadala C."/>
            <person name="Samadpour M."/>
        </authorList>
    </citation>
    <scope>NUCLEOTIDE SEQUENCE [LARGE SCALE GENOMIC DNA]</scope>
    <source>
        <strain evidence="10 11">DSM 20462</strain>
    </source>
</reference>
<dbReference type="OrthoDB" id="9800416at2"/>
<dbReference type="AlphaFoldDB" id="A0A0J6WUG7"/>
<dbReference type="InterPro" id="IPR011701">
    <property type="entry name" value="MFS"/>
</dbReference>
<evidence type="ECO:0000313" key="10">
    <source>
        <dbReference type="EMBL" id="KMO85828.1"/>
    </source>
</evidence>
<evidence type="ECO:0000256" key="6">
    <source>
        <dbReference type="ARBA" id="ARBA00022989"/>
    </source>
</evidence>
<evidence type="ECO:0000256" key="2">
    <source>
        <dbReference type="ARBA" id="ARBA00006236"/>
    </source>
</evidence>
<feature type="transmembrane region" description="Helical" evidence="8">
    <location>
        <begin position="282"/>
        <end position="304"/>
    </location>
</feature>
<feature type="transmembrane region" description="Helical" evidence="8">
    <location>
        <begin position="168"/>
        <end position="186"/>
    </location>
</feature>
<feature type="transmembrane region" description="Helical" evidence="8">
    <location>
        <begin position="310"/>
        <end position="331"/>
    </location>
</feature>
<evidence type="ECO:0000259" key="9">
    <source>
        <dbReference type="PROSITE" id="PS50850"/>
    </source>
</evidence>
<dbReference type="FunCoup" id="A0A0J6WUG7">
    <property type="interactions" value="249"/>
</dbReference>
<accession>A0A0J6WUG7</accession>
<gene>
    <name evidence="10" type="ORF">AB840_11415</name>
</gene>
<feature type="transmembrane region" description="Helical" evidence="8">
    <location>
        <begin position="371"/>
        <end position="392"/>
    </location>
</feature>
<dbReference type="GO" id="GO:0005886">
    <property type="term" value="C:plasma membrane"/>
    <property type="evidence" value="ECO:0007669"/>
    <property type="project" value="UniProtKB-SubCell"/>
</dbReference>
<evidence type="ECO:0000256" key="5">
    <source>
        <dbReference type="ARBA" id="ARBA00022692"/>
    </source>
</evidence>
<dbReference type="Proteomes" id="UP000036503">
    <property type="component" value="Unassembled WGS sequence"/>
</dbReference>
<dbReference type="EMBL" id="LEKT01000044">
    <property type="protein sequence ID" value="KMO85828.1"/>
    <property type="molecule type" value="Genomic_DNA"/>
</dbReference>
<feature type="transmembrane region" description="Helical" evidence="8">
    <location>
        <begin position="247"/>
        <end position="270"/>
    </location>
</feature>
<evidence type="ECO:0000313" key="11">
    <source>
        <dbReference type="Proteomes" id="UP000036503"/>
    </source>
</evidence>
<comment type="caution">
    <text evidence="10">The sequence shown here is derived from an EMBL/GenBank/DDBJ whole genome shotgun (WGS) entry which is preliminary data.</text>
</comment>
<dbReference type="CDD" id="cd17320">
    <property type="entry name" value="MFS_MdfA_MDR_like"/>
    <property type="match status" value="1"/>
</dbReference>
<feature type="transmembrane region" description="Helical" evidence="8">
    <location>
        <begin position="137"/>
        <end position="156"/>
    </location>
</feature>
<dbReference type="InterPro" id="IPR020846">
    <property type="entry name" value="MFS_dom"/>
</dbReference>
<keyword evidence="3 8" id="KW-0813">Transport</keyword>
<evidence type="ECO:0000256" key="8">
    <source>
        <dbReference type="RuleBase" id="RU365088"/>
    </source>
</evidence>
<comment type="caution">
    <text evidence="8">Lacks conserved residue(s) required for the propagation of feature annotation.</text>
</comment>
<dbReference type="PATRIC" id="fig|1122219.3.peg.2237"/>